<evidence type="ECO:0000256" key="8">
    <source>
        <dbReference type="ARBA" id="ARBA00023170"/>
    </source>
</evidence>
<evidence type="ECO:0000313" key="14">
    <source>
        <dbReference type="EMBL" id="KAG7324837.1"/>
    </source>
</evidence>
<feature type="transmembrane region" description="Helical" evidence="12">
    <location>
        <begin position="247"/>
        <end position="273"/>
    </location>
</feature>
<dbReference type="PANTHER" id="PTHR45695:SF35">
    <property type="entry name" value="GALANIN RECEPTOR TYPE 2-LIKE ISOFORM X2"/>
    <property type="match status" value="1"/>
</dbReference>
<dbReference type="EMBL" id="JAHKSW010000013">
    <property type="protein sequence ID" value="KAG7324837.1"/>
    <property type="molecule type" value="Genomic_DNA"/>
</dbReference>
<dbReference type="InterPro" id="IPR000405">
    <property type="entry name" value="Galanin_rcpt"/>
</dbReference>
<dbReference type="SMART" id="SM01381">
    <property type="entry name" value="7TM_GPCR_Srsx"/>
    <property type="match status" value="1"/>
</dbReference>
<evidence type="ECO:0000256" key="2">
    <source>
        <dbReference type="ARBA" id="ARBA00010663"/>
    </source>
</evidence>
<evidence type="ECO:0000256" key="7">
    <source>
        <dbReference type="ARBA" id="ARBA00023157"/>
    </source>
</evidence>
<reference evidence="14 15" key="1">
    <citation type="submission" date="2021-06" db="EMBL/GenBank/DDBJ databases">
        <title>Chromosome-level genome assembly of the red-tail catfish (Hemibagrus wyckioides).</title>
        <authorList>
            <person name="Shao F."/>
        </authorList>
    </citation>
    <scope>NUCLEOTIDE SEQUENCE [LARGE SCALE GENOMIC DNA]</scope>
    <source>
        <strain evidence="14">EC202008001</strain>
        <tissue evidence="14">Blood</tissue>
    </source>
</reference>
<dbReference type="CDD" id="cd15097">
    <property type="entry name" value="7tmA_Gal2_Gal3_R"/>
    <property type="match status" value="1"/>
</dbReference>
<dbReference type="AlphaFoldDB" id="A0A9D3NMA6"/>
<evidence type="ECO:0000256" key="9">
    <source>
        <dbReference type="ARBA" id="ARBA00023224"/>
    </source>
</evidence>
<accession>A0A9D3NMA6</accession>
<keyword evidence="15" id="KW-1185">Reference proteome</keyword>
<evidence type="ECO:0000313" key="15">
    <source>
        <dbReference type="Proteomes" id="UP000824219"/>
    </source>
</evidence>
<gene>
    <name evidence="14" type="ORF">KOW79_011153</name>
</gene>
<dbReference type="Proteomes" id="UP000824219">
    <property type="component" value="Linkage Group LG13"/>
</dbReference>
<dbReference type="OrthoDB" id="5964776at2759"/>
<keyword evidence="8 11" id="KW-0675">Receptor</keyword>
<evidence type="ECO:0000256" key="1">
    <source>
        <dbReference type="ARBA" id="ARBA00004141"/>
    </source>
</evidence>
<keyword evidence="6 12" id="KW-0472">Membrane</keyword>
<keyword evidence="4 12" id="KW-1133">Transmembrane helix</keyword>
<protein>
    <recommendedName>
        <fullName evidence="13">G-protein coupled receptors family 1 profile domain-containing protein</fullName>
    </recommendedName>
</protein>
<sequence length="379" mass="42798">MIMNGRRLLQLMGFAQIMNTSEQIHVSSNRRVESAIIASVFALIFVLGTVGNCLVLAVLLRNGQMNSKTTNMFILNLGLADLCFILFCVPLQATIYAMDEWVFGALLCKVVHFIIFLTMYASIFTLTAVSLDRYLAICYPLHARELRTPHNTLASIGVVWTLSLVFSSPYFSYYQQMDLNGTTVCVPAWDIQNRRAMDICTFVFGYLIPVLVLCLTYARTIRYLWTSVDPMQEACESRLAKRRVTKMIVIVAVLFCLCWLPHHLIIMCMWFGHFPLNHTTYVLRILSHLVAYTNSCLNPIVYALVSKHFRKGFRKVFGCAAQKRLANQVNNAPQAQTLSLVEVGSSDGSNHSDGSARVRFLSKSDKKTTMSAFMTFNVT</sequence>
<comment type="subcellular location">
    <subcellularLocation>
        <location evidence="1">Membrane</location>
        <topology evidence="1">Multi-pass membrane protein</topology>
    </subcellularLocation>
</comment>
<feature type="domain" description="G-protein coupled receptors family 1 profile" evidence="13">
    <location>
        <begin position="51"/>
        <end position="302"/>
    </location>
</feature>
<feature type="transmembrane region" description="Helical" evidence="12">
    <location>
        <begin position="152"/>
        <end position="171"/>
    </location>
</feature>
<dbReference type="PRINTS" id="PR00237">
    <property type="entry name" value="GPCRRHODOPSN"/>
</dbReference>
<dbReference type="Gene3D" id="1.20.1070.10">
    <property type="entry name" value="Rhodopsin 7-helix transmembrane proteins"/>
    <property type="match status" value="1"/>
</dbReference>
<dbReference type="Pfam" id="PF00001">
    <property type="entry name" value="7tm_1"/>
    <property type="match status" value="1"/>
</dbReference>
<dbReference type="FunFam" id="1.20.1070.10:FF:000092">
    <property type="entry name" value="Galanin receptor type 2"/>
    <property type="match status" value="1"/>
</dbReference>
<evidence type="ECO:0000256" key="5">
    <source>
        <dbReference type="ARBA" id="ARBA00023040"/>
    </source>
</evidence>
<comment type="caution">
    <text evidence="14">The sequence shown here is derived from an EMBL/GenBank/DDBJ whole genome shotgun (WGS) entry which is preliminary data.</text>
</comment>
<name>A0A9D3NMA6_9TELE</name>
<dbReference type="GO" id="GO:0005886">
    <property type="term" value="C:plasma membrane"/>
    <property type="evidence" value="ECO:0007669"/>
    <property type="project" value="TreeGrafter"/>
</dbReference>
<keyword evidence="3 11" id="KW-0812">Transmembrane</keyword>
<dbReference type="InterPro" id="IPR017452">
    <property type="entry name" value="GPCR_Rhodpsn_7TM"/>
</dbReference>
<comment type="function">
    <text evidence="10">Receptor for the hormone galanin. Receptor for the hormones spexin-1 and spexin-2.</text>
</comment>
<comment type="similarity">
    <text evidence="2 11">Belongs to the G-protein coupled receptor 1 family.</text>
</comment>
<dbReference type="SUPFAM" id="SSF81321">
    <property type="entry name" value="Family A G protein-coupled receptor-like"/>
    <property type="match status" value="1"/>
</dbReference>
<dbReference type="PROSITE" id="PS00237">
    <property type="entry name" value="G_PROTEIN_RECEP_F1_1"/>
    <property type="match status" value="1"/>
</dbReference>
<evidence type="ECO:0000256" key="10">
    <source>
        <dbReference type="ARBA" id="ARBA00057000"/>
    </source>
</evidence>
<proteinExistence type="inferred from homology"/>
<dbReference type="PROSITE" id="PS50262">
    <property type="entry name" value="G_PROTEIN_RECEP_F1_2"/>
    <property type="match status" value="1"/>
</dbReference>
<keyword evidence="5 11" id="KW-0297">G-protein coupled receptor</keyword>
<feature type="transmembrane region" description="Helical" evidence="12">
    <location>
        <begin position="285"/>
        <end position="305"/>
    </location>
</feature>
<keyword evidence="9 11" id="KW-0807">Transducer</keyword>
<evidence type="ECO:0000256" key="3">
    <source>
        <dbReference type="ARBA" id="ARBA00022692"/>
    </source>
</evidence>
<feature type="transmembrane region" description="Helical" evidence="12">
    <location>
        <begin position="110"/>
        <end position="131"/>
    </location>
</feature>
<dbReference type="PANTHER" id="PTHR45695">
    <property type="entry name" value="LEUCOKININ RECEPTOR-RELATED"/>
    <property type="match status" value="1"/>
</dbReference>
<evidence type="ECO:0000256" key="6">
    <source>
        <dbReference type="ARBA" id="ARBA00023136"/>
    </source>
</evidence>
<keyword evidence="7" id="KW-1015">Disulfide bond</keyword>
<evidence type="ECO:0000256" key="11">
    <source>
        <dbReference type="RuleBase" id="RU000688"/>
    </source>
</evidence>
<feature type="transmembrane region" description="Helical" evidence="12">
    <location>
        <begin position="196"/>
        <end position="218"/>
    </location>
</feature>
<dbReference type="PRINTS" id="PR00663">
    <property type="entry name" value="GALANINR"/>
</dbReference>
<organism evidence="14 15">
    <name type="scientific">Hemibagrus wyckioides</name>
    <dbReference type="NCBI Taxonomy" id="337641"/>
    <lineage>
        <taxon>Eukaryota</taxon>
        <taxon>Metazoa</taxon>
        <taxon>Chordata</taxon>
        <taxon>Craniata</taxon>
        <taxon>Vertebrata</taxon>
        <taxon>Euteleostomi</taxon>
        <taxon>Actinopterygii</taxon>
        <taxon>Neopterygii</taxon>
        <taxon>Teleostei</taxon>
        <taxon>Ostariophysi</taxon>
        <taxon>Siluriformes</taxon>
        <taxon>Bagridae</taxon>
        <taxon>Hemibagrus</taxon>
    </lineage>
</organism>
<evidence type="ECO:0000259" key="13">
    <source>
        <dbReference type="PROSITE" id="PS50262"/>
    </source>
</evidence>
<evidence type="ECO:0000256" key="12">
    <source>
        <dbReference type="SAM" id="Phobius"/>
    </source>
</evidence>
<feature type="transmembrane region" description="Helical" evidence="12">
    <location>
        <begin position="72"/>
        <end position="98"/>
    </location>
</feature>
<dbReference type="InterPro" id="IPR000276">
    <property type="entry name" value="GPCR_Rhodpsn"/>
</dbReference>
<evidence type="ECO:0000256" key="4">
    <source>
        <dbReference type="ARBA" id="ARBA00022989"/>
    </source>
</evidence>
<feature type="transmembrane region" description="Helical" evidence="12">
    <location>
        <begin position="36"/>
        <end position="60"/>
    </location>
</feature>
<dbReference type="GO" id="GO:0004966">
    <property type="term" value="F:galanin receptor activity"/>
    <property type="evidence" value="ECO:0007669"/>
    <property type="project" value="UniProtKB-ARBA"/>
</dbReference>